<feature type="domain" description="Alpha-D-phosphohexomutase alpha/beta/alpha" evidence="12">
    <location>
        <begin position="4"/>
        <end position="115"/>
    </location>
</feature>
<evidence type="ECO:0000256" key="1">
    <source>
        <dbReference type="ARBA" id="ARBA00000586"/>
    </source>
</evidence>
<comment type="catalytic activity">
    <reaction evidence="1">
        <text>alpha-D-mannose 1-phosphate = D-mannose 6-phosphate</text>
        <dbReference type="Rhea" id="RHEA:11140"/>
        <dbReference type="ChEBI" id="CHEBI:58409"/>
        <dbReference type="ChEBI" id="CHEBI:58735"/>
        <dbReference type="EC" id="5.4.2.8"/>
    </reaction>
</comment>
<dbReference type="GO" id="GO:0004615">
    <property type="term" value="F:phosphomannomutase activity"/>
    <property type="evidence" value="ECO:0007669"/>
    <property type="project" value="UniProtKB-EC"/>
</dbReference>
<reference evidence="15 16" key="1">
    <citation type="journal article" date="2018" name="Microbiome">
        <title>Fine metagenomic profile of the Mediterranean stratified and mixed water columns revealed by assembly and recruitment.</title>
        <authorList>
            <person name="Haro-Moreno J.M."/>
            <person name="Lopez-Perez M."/>
            <person name="De La Torre J.R."/>
            <person name="Picazo A."/>
            <person name="Camacho A."/>
            <person name="Rodriguez-Valera F."/>
        </authorList>
    </citation>
    <scope>NUCLEOTIDE SEQUENCE [LARGE SCALE GENOMIC DNA]</scope>
    <source>
        <strain evidence="15">MED-G83</strain>
    </source>
</reference>
<dbReference type="PANTHER" id="PTHR43771">
    <property type="entry name" value="PHOSPHOMANNOMUTASE"/>
    <property type="match status" value="1"/>
</dbReference>
<dbReference type="PROSITE" id="PS00710">
    <property type="entry name" value="PGM_PMM"/>
    <property type="match status" value="1"/>
</dbReference>
<keyword evidence="6" id="KW-0597">Phosphoprotein</keyword>
<accession>A0A368BLR5</accession>
<dbReference type="Pfam" id="PF00408">
    <property type="entry name" value="PGM_PMM_IV"/>
    <property type="match status" value="1"/>
</dbReference>
<dbReference type="AlphaFoldDB" id="A0A368BLR5"/>
<dbReference type="PANTHER" id="PTHR43771:SF2">
    <property type="entry name" value="PHOSPHOMANNOMUTASE_PHOSPHOGLUCOMUTASE"/>
    <property type="match status" value="1"/>
</dbReference>
<feature type="domain" description="Alpha-D-phosphohexomutase alpha/beta/alpha" evidence="14">
    <location>
        <begin position="250"/>
        <end position="359"/>
    </location>
</feature>
<dbReference type="CDD" id="cd03089">
    <property type="entry name" value="PMM_PGM"/>
    <property type="match status" value="1"/>
</dbReference>
<dbReference type="InterPro" id="IPR005843">
    <property type="entry name" value="A-D-PHexomutase_C"/>
</dbReference>
<keyword evidence="9" id="KW-0413">Isomerase</keyword>
<evidence type="ECO:0000256" key="10">
    <source>
        <dbReference type="RuleBase" id="RU004326"/>
    </source>
</evidence>
<keyword evidence="7 10" id="KW-0479">Metal-binding</keyword>
<protein>
    <recommendedName>
        <fullName evidence="5">phosphomannomutase</fullName>
        <ecNumber evidence="5">5.4.2.8</ecNumber>
    </recommendedName>
</protein>
<feature type="domain" description="Alpha-D-phosphohexomutase C-terminal" evidence="11">
    <location>
        <begin position="364"/>
        <end position="438"/>
    </location>
</feature>
<comment type="cofactor">
    <cofactor evidence="2">
        <name>Mg(2+)</name>
        <dbReference type="ChEBI" id="CHEBI:18420"/>
    </cofactor>
</comment>
<evidence type="ECO:0000259" key="11">
    <source>
        <dbReference type="Pfam" id="PF00408"/>
    </source>
</evidence>
<evidence type="ECO:0000256" key="4">
    <source>
        <dbReference type="ARBA" id="ARBA00010231"/>
    </source>
</evidence>
<evidence type="ECO:0000259" key="14">
    <source>
        <dbReference type="Pfam" id="PF02880"/>
    </source>
</evidence>
<dbReference type="GO" id="GO:0000287">
    <property type="term" value="F:magnesium ion binding"/>
    <property type="evidence" value="ECO:0007669"/>
    <property type="project" value="InterPro"/>
</dbReference>
<evidence type="ECO:0000256" key="7">
    <source>
        <dbReference type="ARBA" id="ARBA00022723"/>
    </source>
</evidence>
<dbReference type="InterPro" id="IPR016066">
    <property type="entry name" value="A-D-PHexomutase_CS"/>
</dbReference>
<dbReference type="InterPro" id="IPR036900">
    <property type="entry name" value="A-D-PHexomutase_C_sf"/>
</dbReference>
<dbReference type="Gene3D" id="3.40.120.10">
    <property type="entry name" value="Alpha-D-Glucose-1,6-Bisphosphate, subunit A, domain 3"/>
    <property type="match status" value="3"/>
</dbReference>
<gene>
    <name evidence="15" type="ORF">DBW97_03120</name>
</gene>
<dbReference type="InterPro" id="IPR016055">
    <property type="entry name" value="A-D-PHexomutase_a/b/a-I/II/III"/>
</dbReference>
<evidence type="ECO:0000259" key="13">
    <source>
        <dbReference type="Pfam" id="PF02879"/>
    </source>
</evidence>
<sequence>MNTNIFRAYDIRGNANNDLDQSTVKKIGYVLGKRISSLGDNKIYVGHDSRISKDEILKNLTIGLNAAEIEVLNLGLVPTPMVYYATKIGDCSHGIMITGSHNPKDDNGLKIVINDTPTSGLAIKEEVLALDSFELKTCNNSSESFEKYYLNEAKQKASLRRALKIVLDAGNGAAGPLARKVFENIGAEVISINETPDGNFPNHHPDPSKEKNLAQVKEKILLENADLGFAFDGDGDRVGLITSTGKQISSDHIIMILCEHYLKKSKGPIVYDVKCSNELPKLIKALGGEPIMEKTGHFNIKNAIKKSGAVLGGEMSGHIFINYEWYGFDDAIFTAAILSKIFSESRLSVDELFDKFPKTFSTPELNLDVDDSKKFLMVEQFIKKMNFKNAEIDLIDGVRVNKANSWGLLRASNTSPKLVLRYEGNSEEELINIKDEFERNLKQVFPNLPIEYT</sequence>
<organism evidence="15 16">
    <name type="scientific">SAR86 cluster bacterium</name>
    <dbReference type="NCBI Taxonomy" id="2030880"/>
    <lineage>
        <taxon>Bacteria</taxon>
        <taxon>Pseudomonadati</taxon>
        <taxon>Pseudomonadota</taxon>
        <taxon>Gammaproteobacteria</taxon>
        <taxon>SAR86 cluster</taxon>
    </lineage>
</organism>
<evidence type="ECO:0000256" key="6">
    <source>
        <dbReference type="ARBA" id="ARBA00022553"/>
    </source>
</evidence>
<evidence type="ECO:0000259" key="12">
    <source>
        <dbReference type="Pfam" id="PF02878"/>
    </source>
</evidence>
<evidence type="ECO:0000256" key="2">
    <source>
        <dbReference type="ARBA" id="ARBA00001946"/>
    </source>
</evidence>
<evidence type="ECO:0000256" key="3">
    <source>
        <dbReference type="ARBA" id="ARBA00004699"/>
    </source>
</evidence>
<comment type="similarity">
    <text evidence="4 10">Belongs to the phosphohexose mutase family.</text>
</comment>
<evidence type="ECO:0000256" key="8">
    <source>
        <dbReference type="ARBA" id="ARBA00022842"/>
    </source>
</evidence>
<keyword evidence="8 10" id="KW-0460">Magnesium</keyword>
<dbReference type="PRINTS" id="PR00509">
    <property type="entry name" value="PGMPMM"/>
</dbReference>
<dbReference type="SUPFAM" id="SSF55957">
    <property type="entry name" value="Phosphoglucomutase, C-terminal domain"/>
    <property type="match status" value="1"/>
</dbReference>
<evidence type="ECO:0000256" key="9">
    <source>
        <dbReference type="ARBA" id="ARBA00023235"/>
    </source>
</evidence>
<proteinExistence type="inferred from homology"/>
<dbReference type="InterPro" id="IPR005841">
    <property type="entry name" value="Alpha-D-phosphohexomutase_SF"/>
</dbReference>
<dbReference type="InterPro" id="IPR005844">
    <property type="entry name" value="A-D-PHexomutase_a/b/a-I"/>
</dbReference>
<dbReference type="EC" id="5.4.2.8" evidence="5"/>
<dbReference type="Gene3D" id="3.30.310.50">
    <property type="entry name" value="Alpha-D-phosphohexomutase, C-terminal domain"/>
    <property type="match status" value="1"/>
</dbReference>
<dbReference type="GO" id="GO:0005975">
    <property type="term" value="P:carbohydrate metabolic process"/>
    <property type="evidence" value="ECO:0007669"/>
    <property type="project" value="InterPro"/>
</dbReference>
<comment type="pathway">
    <text evidence="3">Nucleotide-sugar biosynthesis; GDP-alpha-D-mannose biosynthesis; alpha-D-mannose 1-phosphate from D-fructose 6-phosphate: step 2/2.</text>
</comment>
<feature type="domain" description="Alpha-D-phosphohexomutase alpha/beta/alpha" evidence="13">
    <location>
        <begin position="149"/>
        <end position="245"/>
    </location>
</feature>
<evidence type="ECO:0000313" key="16">
    <source>
        <dbReference type="Proteomes" id="UP000252147"/>
    </source>
</evidence>
<dbReference type="InterPro" id="IPR005846">
    <property type="entry name" value="A-D-PHexomutase_a/b/a-III"/>
</dbReference>
<dbReference type="SUPFAM" id="SSF53738">
    <property type="entry name" value="Phosphoglucomutase, first 3 domains"/>
    <property type="match status" value="3"/>
</dbReference>
<comment type="caution">
    <text evidence="15">The sequence shown here is derived from an EMBL/GenBank/DDBJ whole genome shotgun (WGS) entry which is preliminary data.</text>
</comment>
<dbReference type="Pfam" id="PF02879">
    <property type="entry name" value="PGM_PMM_II"/>
    <property type="match status" value="1"/>
</dbReference>
<dbReference type="Pfam" id="PF02878">
    <property type="entry name" value="PGM_PMM_I"/>
    <property type="match status" value="1"/>
</dbReference>
<evidence type="ECO:0000256" key="5">
    <source>
        <dbReference type="ARBA" id="ARBA00012730"/>
    </source>
</evidence>
<evidence type="ECO:0000313" key="15">
    <source>
        <dbReference type="EMBL" id="RCL38259.1"/>
    </source>
</evidence>
<dbReference type="EMBL" id="QOPD01000004">
    <property type="protein sequence ID" value="RCL38259.1"/>
    <property type="molecule type" value="Genomic_DNA"/>
</dbReference>
<dbReference type="InterPro" id="IPR005845">
    <property type="entry name" value="A-D-PHexomutase_a/b/a-II"/>
</dbReference>
<name>A0A368BLR5_9GAMM</name>
<dbReference type="Pfam" id="PF02880">
    <property type="entry name" value="PGM_PMM_III"/>
    <property type="match status" value="1"/>
</dbReference>
<dbReference type="Proteomes" id="UP000252147">
    <property type="component" value="Unassembled WGS sequence"/>
</dbReference>